<comment type="caution">
    <text evidence="1">The sequence shown here is derived from an EMBL/GenBank/DDBJ whole genome shotgun (WGS) entry which is preliminary data.</text>
</comment>
<reference evidence="1" key="1">
    <citation type="submission" date="2019-06" db="EMBL/GenBank/DDBJ databases">
        <title>Pseudomonas-derived Butenolides : (Bio)synthesis of Styrolides.</title>
        <authorList>
            <person name="Klapper M."/>
            <person name="Chowdhury S."/>
            <person name="Stallforth P."/>
        </authorList>
    </citation>
    <scope>NUCLEOTIDE SEQUENCE [LARGE SCALE GENOMIC DNA]</scope>
    <source>
        <strain evidence="1">EC-S101</strain>
    </source>
</reference>
<protein>
    <submittedName>
        <fullName evidence="1">Uncharacterized protein</fullName>
    </submittedName>
</protein>
<evidence type="ECO:0000313" key="2">
    <source>
        <dbReference type="Proteomes" id="UP000306272"/>
    </source>
</evidence>
<organism evidence="1 2">
    <name type="scientific">Pseudomonas jessenii</name>
    <dbReference type="NCBI Taxonomy" id="77298"/>
    <lineage>
        <taxon>Bacteria</taxon>
        <taxon>Pseudomonadati</taxon>
        <taxon>Pseudomonadota</taxon>
        <taxon>Gammaproteobacteria</taxon>
        <taxon>Pseudomonadales</taxon>
        <taxon>Pseudomonadaceae</taxon>
        <taxon>Pseudomonas</taxon>
    </lineage>
</organism>
<proteinExistence type="predicted"/>
<name>A0A5C4KRT3_PSEJE</name>
<evidence type="ECO:0000313" key="1">
    <source>
        <dbReference type="EMBL" id="TNB90997.1"/>
    </source>
</evidence>
<keyword evidence="2" id="KW-1185">Reference proteome</keyword>
<accession>A0A5C4KRT3</accession>
<dbReference type="Proteomes" id="UP000306272">
    <property type="component" value="Unassembled WGS sequence"/>
</dbReference>
<dbReference type="EMBL" id="VDDB01000021">
    <property type="protein sequence ID" value="TNB90997.1"/>
    <property type="molecule type" value="Genomic_DNA"/>
</dbReference>
<dbReference type="AlphaFoldDB" id="A0A5C4KRT3"/>
<gene>
    <name evidence="1" type="ORF">FHG55_27170</name>
</gene>
<sequence>MKCIRPRSSRRWWSRRAASSSITRRSKPARISLKECKTPVGAGLLAKASVQSTLTLNVRPPSRASPLPQGICVT</sequence>